<dbReference type="EMBL" id="KZ821462">
    <property type="protein sequence ID" value="PYH33793.1"/>
    <property type="molecule type" value="Genomic_DNA"/>
</dbReference>
<dbReference type="AlphaFoldDB" id="A0A318YM63"/>
<dbReference type="OrthoDB" id="4497058at2759"/>
<dbReference type="GeneID" id="37129206"/>
<proteinExistence type="predicted"/>
<dbReference type="Proteomes" id="UP000247647">
    <property type="component" value="Unassembled WGS sequence"/>
</dbReference>
<reference evidence="1" key="1">
    <citation type="submission" date="2016-12" db="EMBL/GenBank/DDBJ databases">
        <title>The genomes of Aspergillus section Nigri reveals drivers in fungal speciation.</title>
        <authorList>
            <consortium name="DOE Joint Genome Institute"/>
            <person name="Vesth T.C."/>
            <person name="Nybo J."/>
            <person name="Theobald S."/>
            <person name="Brandl J."/>
            <person name="Frisvad J.C."/>
            <person name="Nielsen K.F."/>
            <person name="Lyhne E.K."/>
            <person name="Kogle M.E."/>
            <person name="Kuo A."/>
            <person name="Riley R."/>
            <person name="Clum A."/>
            <person name="Nolan M."/>
            <person name="Lipzen A."/>
            <person name="Salamov A."/>
            <person name="Henrissat B."/>
            <person name="Wiebenga A."/>
            <person name="De Vries R.P."/>
            <person name="Grigoriev I.V."/>
            <person name="Mortensen U.H."/>
            <person name="Andersen M.R."/>
            <person name="Baker S.E."/>
        </authorList>
    </citation>
    <scope>NUCLEOTIDE SEQUENCE [LARGE SCALE GENOMIC DNA]</scope>
    <source>
        <strain evidence="1">CBS 115656</strain>
    </source>
</reference>
<name>A0A318YM63_ASPNB</name>
<evidence type="ECO:0000313" key="2">
    <source>
        <dbReference type="Proteomes" id="UP000247647"/>
    </source>
</evidence>
<organism evidence="1 2">
    <name type="scientific">Aspergillus neoniger (strain CBS 115656)</name>
    <dbReference type="NCBI Taxonomy" id="1448310"/>
    <lineage>
        <taxon>Eukaryota</taxon>
        <taxon>Fungi</taxon>
        <taxon>Dikarya</taxon>
        <taxon>Ascomycota</taxon>
        <taxon>Pezizomycotina</taxon>
        <taxon>Eurotiomycetes</taxon>
        <taxon>Eurotiomycetidae</taxon>
        <taxon>Eurotiales</taxon>
        <taxon>Aspergillaceae</taxon>
        <taxon>Aspergillus</taxon>
        <taxon>Aspergillus subgen. Circumdati</taxon>
    </lineage>
</organism>
<protein>
    <submittedName>
        <fullName evidence="1">Uncharacterized protein</fullName>
    </submittedName>
</protein>
<gene>
    <name evidence="1" type="ORF">BO87DRAFT_416379</name>
</gene>
<accession>A0A318YM63</accession>
<dbReference type="RefSeq" id="XP_025479271.1">
    <property type="nucleotide sequence ID" value="XM_025626750.1"/>
</dbReference>
<evidence type="ECO:0000313" key="1">
    <source>
        <dbReference type="EMBL" id="PYH33793.1"/>
    </source>
</evidence>
<sequence length="292" mass="33367">MSATIYSEVTDIDGLIPTNADVKCQNGSDVEKLIPWVFKHHDIAKANCTRFWPKKESEFKDFFYHFSCYRAELDELDPVQIPLFLKPDEKVTLPRQNWETPGRAPQFLQFQGMMLKILMQTIYDNLEDLAENRPELHFPVSGLKKRYVIGGKRYASRPEGAVVVQSQGRSVPIMSYVGWLEGQTSHDFLAENMSIMLGQLAANVSLDHQDQEVFILGLYGSSIYISRGLFTTTQMAKVHSKGSSENEVFHLRFSRGYNLSLRKDWLEAMHALSKLLRYLMSGNAKVGVVRHI</sequence>
<keyword evidence="2" id="KW-1185">Reference proteome</keyword>